<feature type="region of interest" description="Disordered" evidence="1">
    <location>
        <begin position="55"/>
        <end position="106"/>
    </location>
</feature>
<keyword evidence="3" id="KW-1185">Reference proteome</keyword>
<feature type="compositionally biased region" description="Basic and acidic residues" evidence="1">
    <location>
        <begin position="8"/>
        <end position="25"/>
    </location>
</feature>
<feature type="region of interest" description="Disordered" evidence="1">
    <location>
        <begin position="1"/>
        <end position="42"/>
    </location>
</feature>
<evidence type="ECO:0000256" key="1">
    <source>
        <dbReference type="SAM" id="MobiDB-lite"/>
    </source>
</evidence>
<protein>
    <submittedName>
        <fullName evidence="2">Protein LIAT1</fullName>
    </submittedName>
</protein>
<accession>A0ABQ8MWU5</accession>
<dbReference type="EMBL" id="JACTAM010000002">
    <property type="protein sequence ID" value="KAI2667309.1"/>
    <property type="molecule type" value="Genomic_DNA"/>
</dbReference>
<sequence>MSQGEWRSLMEPKDGLRQTKVEPEGRGSLAESVDCQPTAESKELGATVELLHQWAEADSEAGVGDRGSSSNEADGDWRWSEGEQRACQTTAGEEAGAGGRVGLSGQHSGTKALPGLNLGTEALLGLHSGTGAHSRLNSGTESLSGLDRETGALFGLDVGSCTNPCRPLALSGPNSGTGSLSGLDIETESLLGQDSGPEAFPGPDAGTTALSRLVVGTGTFSGLNVETGVTKGSDEGGRRGSRSEYKSISSLSEFHSFRSISSSPSASGAVGRAPLRDLAVHRFFPHGGRCSRLSHLGLAVTLSSVALCCDGLAVATGLGSLLSGQDTLQTQDNRLPSAQSSGVWEVDRAVVIGHDPEQQV</sequence>
<proteinExistence type="predicted"/>
<evidence type="ECO:0000313" key="2">
    <source>
        <dbReference type="EMBL" id="KAI2667309.1"/>
    </source>
</evidence>
<organism evidence="2 3">
    <name type="scientific">Labeo rohita</name>
    <name type="common">Indian major carp</name>
    <name type="synonym">Cyprinus rohita</name>
    <dbReference type="NCBI Taxonomy" id="84645"/>
    <lineage>
        <taxon>Eukaryota</taxon>
        <taxon>Metazoa</taxon>
        <taxon>Chordata</taxon>
        <taxon>Craniata</taxon>
        <taxon>Vertebrata</taxon>
        <taxon>Euteleostomi</taxon>
        <taxon>Actinopterygii</taxon>
        <taxon>Neopterygii</taxon>
        <taxon>Teleostei</taxon>
        <taxon>Ostariophysi</taxon>
        <taxon>Cypriniformes</taxon>
        <taxon>Cyprinidae</taxon>
        <taxon>Labeoninae</taxon>
        <taxon>Labeonini</taxon>
        <taxon>Labeo</taxon>
    </lineage>
</organism>
<feature type="compositionally biased region" description="Basic and acidic residues" evidence="1">
    <location>
        <begin position="75"/>
        <end position="84"/>
    </location>
</feature>
<gene>
    <name evidence="2" type="ORF">H4Q32_003761</name>
</gene>
<evidence type="ECO:0000313" key="3">
    <source>
        <dbReference type="Proteomes" id="UP000830375"/>
    </source>
</evidence>
<dbReference type="Proteomes" id="UP000830375">
    <property type="component" value="Unassembled WGS sequence"/>
</dbReference>
<reference evidence="2 3" key="1">
    <citation type="submission" date="2022-01" db="EMBL/GenBank/DDBJ databases">
        <title>A high-quality chromosome-level genome assembly of rohu carp, Labeo rohita.</title>
        <authorList>
            <person name="Arick M.A. II"/>
            <person name="Hsu C.-Y."/>
            <person name="Magbanua Z."/>
            <person name="Pechanova O."/>
            <person name="Grover C."/>
            <person name="Miller E."/>
            <person name="Thrash A."/>
            <person name="Ezzel L."/>
            <person name="Alam S."/>
            <person name="Benzie J."/>
            <person name="Hamilton M."/>
            <person name="Karsi A."/>
            <person name="Lawrence M.L."/>
            <person name="Peterson D.G."/>
        </authorList>
    </citation>
    <scope>NUCLEOTIDE SEQUENCE [LARGE SCALE GENOMIC DNA]</scope>
    <source>
        <strain evidence="3">BAU-BD-2019</strain>
        <tissue evidence="2">Blood</tissue>
    </source>
</reference>
<name>A0ABQ8MWU5_LABRO</name>
<comment type="caution">
    <text evidence="2">The sequence shown here is derived from an EMBL/GenBank/DDBJ whole genome shotgun (WGS) entry which is preliminary data.</text>
</comment>